<keyword evidence="5" id="KW-0966">Cell projection</keyword>
<evidence type="ECO:0000256" key="7">
    <source>
        <dbReference type="SAM" id="SignalP"/>
    </source>
</evidence>
<feature type="domain" description="Abnormal spindle-like microcephaly-associated protein ASH" evidence="8">
    <location>
        <begin position="1071"/>
        <end position="1155"/>
    </location>
</feature>
<gene>
    <name evidence="10" type="ORF">ACK2TP_16605</name>
</gene>
<dbReference type="Gene3D" id="2.130.10.10">
    <property type="entry name" value="YVTN repeat-like/Quinoprotein amine dehydrogenase"/>
    <property type="match status" value="3"/>
</dbReference>
<dbReference type="Gene3D" id="2.60.40.10">
    <property type="entry name" value="Immunoglobulins"/>
    <property type="match status" value="6"/>
</dbReference>
<dbReference type="Proteomes" id="UP001634747">
    <property type="component" value="Unassembled WGS sequence"/>
</dbReference>
<feature type="region of interest" description="Disordered" evidence="6">
    <location>
        <begin position="35"/>
        <end position="54"/>
    </location>
</feature>
<evidence type="ECO:0000259" key="8">
    <source>
        <dbReference type="Pfam" id="PF15780"/>
    </source>
</evidence>
<organism evidence="10 11">
    <name type="scientific">Terriglobus aquaticus</name>
    <dbReference type="NCBI Taxonomy" id="940139"/>
    <lineage>
        <taxon>Bacteria</taxon>
        <taxon>Pseudomonadati</taxon>
        <taxon>Acidobacteriota</taxon>
        <taxon>Terriglobia</taxon>
        <taxon>Terriglobales</taxon>
        <taxon>Acidobacteriaceae</taxon>
        <taxon>Terriglobus</taxon>
    </lineage>
</organism>
<evidence type="ECO:0000256" key="1">
    <source>
        <dbReference type="ARBA" id="ARBA00004138"/>
    </source>
</evidence>
<dbReference type="InterPro" id="IPR052614">
    <property type="entry name" value="CFAP65"/>
</dbReference>
<evidence type="ECO:0000313" key="11">
    <source>
        <dbReference type="Proteomes" id="UP001634747"/>
    </source>
</evidence>
<feature type="chain" id="PRO_5046835453" evidence="7">
    <location>
        <begin position="34"/>
        <end position="1770"/>
    </location>
</feature>
<feature type="signal peptide" evidence="7">
    <location>
        <begin position="1"/>
        <end position="33"/>
    </location>
</feature>
<dbReference type="Pfam" id="PF22544">
    <property type="entry name" value="HYDIN_VesB_CFA65-like_Ig"/>
    <property type="match status" value="1"/>
</dbReference>
<dbReference type="NCBIfam" id="NF012200">
    <property type="entry name" value="choice_anch_D"/>
    <property type="match status" value="6"/>
</dbReference>
<dbReference type="CDD" id="cd15482">
    <property type="entry name" value="Sialidase_non-viral"/>
    <property type="match status" value="1"/>
</dbReference>
<sequence length="1770" mass="175745">MPSRIDSVRLPSWLSTRRLAGMCVASLSLVAVAARPQQSSPQPTAPAAARANAERFAAARRSAALQEHPADLLHQARQEHTRLAAVRDVAAAQATGNAPTTTPLNTPWQSVGPMQVQTSAYGPVTGRVSSIAVDPSDSSGNTVYLGTTGGGVWKSTTAAASSVSSVSFTPLMDSLQAFSANAGSSATGSISIGAVSVQPGGTGVILAGTGDPNDATDSYYGTGLLRSTDSGVTWTLIQTSNDGVAGFHSFTGEGFSGFAWSTSSTGLVVAAVSSSAEGTQVAASSAGASVRGLYYSTDSGATWQLATIQDGAQIVQSASSNFSNFEGNAATAVIWNPIRQRFYAAVRFHGYYESSDGRTWTRLAAQPGSGLTTTACPTRTGNTGLTTCPIFRGALAAQPVSGDLFALTVGSGNTDTGLFQDTCNLAGSNCSSATVQWSHQLSSTPLENGTTGTIAQADYNLALAAVPAATALSANDTLLFAGVGDLYRCKLSDPNGCALRNTTNATNGCAAPAQVAPAQHAIAFQILSSNAAAPLLYFGNDGGLWRSPDGVNQQSTPCSADDATHFNNLNPALGSLAEVNGLSTHPTDGGIALVALGALGSAASTTSSASASFQSTWAQMGTGESAAVQIDQADPRNWLVQSGFGTSLKLCQNGAACNSADFAGIPSIGPSQINGDAELEDAPAILDPALNSNVLIGTCRVYRGPATGGSNFSGSTDAISAPLSGPAGGACTGANGLIRSLAAGGTQVLTGSAQTSGSPVLYAGMAGTADGGGNGSGGHLYRTLQANLATGSTVWTDVTNGTVTNDSTHSGIFNPYGFDVSSISVDPNDSTGKTVYATVSGFNSPAVYRSTDGATSWTSVTANLPNAPANAVLADPNNSGVVYVATDTGVYVATDITSCTNTNSQCWSPYGTGLPLAPAVQLTASVNFAVPGSSSNGVLRVGTYGRGIWQIPLLTAGQTALPTASLSPSSLSFGAQNVGYTSAAQTITVTNTSNPPLTFTRITASTGYVSTDTCVGNTLARGATCTVRVSFAPVAAGSDPGSLTLYGNVLGGYLVASLSGTGSGQASVTVQPTAITFSNTAVHSTSAAQTVTVTNNGSLAASLQTPTVSGDYSITANTCTASLAPSATCTFGVTFTPTASGQRTGTLQLVDNNGTHSVPVTGVGIAGVATLSPTTITFPTTPVNGLSPVRTVTVNNTGNGPLQIGAVTVSGDFAETDTCSNTTVASGSNCTVSVTFSPTQSGARSGTLVVASNSNGAVGTAATVALQGNGQASFSVVLTPTTLTFGSVAVNTTSAVRNITVSNTGSNSGGIGAATVTGDFLIRGNTCGTSLATQTGCTVSIAFTPSTSGARSGTFTIATDAGPQTATLSGTGTLPATDTLSQLTLSFTGTTVGTASAAQSVTLTNNGDAALTLVSANVTSGDFTAVNSCGTSLAAHSTCSIAVTFAPRSVGSQTGTLVVSDVQRNQVVTLTGSAIAGPGVSLAPGTLTFPQTGVGNATAPQIATITNNGGVPLTITGITIRGDFGLTAAAGACTSTTTVVVGGSCTLPVAFAPQAAGPRSGSITVTGSAGTQSIALSGTGINFTLTASGATSVTVATGKSAVYPLLLTPAAAGTQPVTFTCTGAPANSKCNVVSTYADLSATSTVSVTVVTGTTAAVRTVARNGRRNESNQTRDARRTSALAFLLPVLLLPFAASRRRIATLLLAVLAIGTVALQGCGSGRHIPEGTDTTGSGGSTSGTPTPAGTYNLTVTATAAGLTRQVGLTLIVTAQ</sequence>
<dbReference type="RefSeq" id="WP_263414442.1">
    <property type="nucleotide sequence ID" value="NZ_BAABBH010000001.1"/>
</dbReference>
<reference evidence="10 11" key="1">
    <citation type="submission" date="2024-12" db="EMBL/GenBank/DDBJ databases">
        <authorList>
            <person name="Lee Y."/>
        </authorList>
    </citation>
    <scope>NUCLEOTIDE SEQUENCE [LARGE SCALE GENOMIC DNA]</scope>
    <source>
        <strain evidence="10 11">03SUJ4</strain>
    </source>
</reference>
<dbReference type="InterPro" id="IPR053879">
    <property type="entry name" value="HYDIN_VesB_CFA65-like_Ig"/>
</dbReference>
<dbReference type="PANTHER" id="PTHR46127:SF1">
    <property type="entry name" value="CILIA- AND FLAGELLA-ASSOCIATED PROTEIN 65"/>
    <property type="match status" value="1"/>
</dbReference>
<evidence type="ECO:0000259" key="9">
    <source>
        <dbReference type="Pfam" id="PF22544"/>
    </source>
</evidence>
<dbReference type="SUPFAM" id="SSF110296">
    <property type="entry name" value="Oligoxyloglucan reducing end-specific cellobiohydrolase"/>
    <property type="match status" value="1"/>
</dbReference>
<keyword evidence="7" id="KW-0732">Signal</keyword>
<dbReference type="EMBL" id="JBJYXY010000001">
    <property type="protein sequence ID" value="MFN2977394.1"/>
    <property type="molecule type" value="Genomic_DNA"/>
</dbReference>
<evidence type="ECO:0000256" key="3">
    <source>
        <dbReference type="ARBA" id="ARBA00022490"/>
    </source>
</evidence>
<evidence type="ECO:0000313" key="10">
    <source>
        <dbReference type="EMBL" id="MFN2977394.1"/>
    </source>
</evidence>
<evidence type="ECO:0000256" key="6">
    <source>
        <dbReference type="SAM" id="MobiDB-lite"/>
    </source>
</evidence>
<dbReference type="Pfam" id="PF15780">
    <property type="entry name" value="ASH"/>
    <property type="match status" value="2"/>
</dbReference>
<proteinExistence type="predicted"/>
<accession>A0ABW9KSC3</accession>
<dbReference type="InterPro" id="IPR031549">
    <property type="entry name" value="ASH"/>
</dbReference>
<feature type="domain" description="HYDIN/VesB/CFA65-like Ig-like" evidence="9">
    <location>
        <begin position="1190"/>
        <end position="1268"/>
    </location>
</feature>
<dbReference type="InterPro" id="IPR013783">
    <property type="entry name" value="Ig-like_fold"/>
</dbReference>
<comment type="caution">
    <text evidence="10">The sequence shown here is derived from an EMBL/GenBank/DDBJ whole genome shotgun (WGS) entry which is preliminary data.</text>
</comment>
<keyword evidence="3" id="KW-0963">Cytoplasm</keyword>
<keyword evidence="4" id="KW-0969">Cilium</keyword>
<protein>
    <submittedName>
        <fullName evidence="10">Beta strand repeat-containing protein</fullName>
    </submittedName>
</protein>
<dbReference type="PANTHER" id="PTHR46127">
    <property type="entry name" value="CILIA- AND FLAGELLA-ASSOCIATED PROTEIN 65"/>
    <property type="match status" value="1"/>
</dbReference>
<evidence type="ECO:0000256" key="2">
    <source>
        <dbReference type="ARBA" id="ARBA00004496"/>
    </source>
</evidence>
<name>A0ABW9KSC3_9BACT</name>
<evidence type="ECO:0000256" key="5">
    <source>
        <dbReference type="ARBA" id="ARBA00023273"/>
    </source>
</evidence>
<comment type="subcellular location">
    <subcellularLocation>
        <location evidence="1">Cell projection</location>
        <location evidence="1">Cilium</location>
    </subcellularLocation>
    <subcellularLocation>
        <location evidence="2">Cytoplasm</location>
    </subcellularLocation>
</comment>
<evidence type="ECO:0000256" key="4">
    <source>
        <dbReference type="ARBA" id="ARBA00023069"/>
    </source>
</evidence>
<feature type="region of interest" description="Disordered" evidence="6">
    <location>
        <begin position="1720"/>
        <end position="1744"/>
    </location>
</feature>
<dbReference type="InterPro" id="IPR015943">
    <property type="entry name" value="WD40/YVTN_repeat-like_dom_sf"/>
</dbReference>
<keyword evidence="11" id="KW-1185">Reference proteome</keyword>
<feature type="domain" description="Abnormal spindle-like microcephaly-associated protein ASH" evidence="8">
    <location>
        <begin position="1382"/>
        <end position="1461"/>
    </location>
</feature>